<reference evidence="2" key="2">
    <citation type="submission" date="2019-10" db="EMBL/GenBank/DDBJ databases">
        <title>Conservation and host-specific expression of non-tandemly repeated heterogenous ribosome RNA gene in arbuscular mycorrhizal fungi.</title>
        <authorList>
            <person name="Maeda T."/>
            <person name="Kobayashi Y."/>
            <person name="Nakagawa T."/>
            <person name="Ezawa T."/>
            <person name="Yamaguchi K."/>
            <person name="Bino T."/>
            <person name="Nishimoto Y."/>
            <person name="Shigenobu S."/>
            <person name="Kawaguchi M."/>
        </authorList>
    </citation>
    <scope>NUCLEOTIDE SEQUENCE</scope>
    <source>
        <strain evidence="2">HR1</strain>
    </source>
</reference>
<accession>A0A2Z6QNI6</accession>
<dbReference type="Proteomes" id="UP000615446">
    <property type="component" value="Unassembled WGS sequence"/>
</dbReference>
<dbReference type="OrthoDB" id="2434299at2759"/>
<name>A0A2Z6QNI6_9GLOM</name>
<gene>
    <name evidence="2" type="ORF">RCL2_001928800</name>
    <name evidence="1" type="ORF">RclHR1_12940001</name>
</gene>
<dbReference type="Proteomes" id="UP000247702">
    <property type="component" value="Unassembled WGS sequence"/>
</dbReference>
<reference evidence="1 3" key="1">
    <citation type="submission" date="2017-11" db="EMBL/GenBank/DDBJ databases">
        <title>The genome of Rhizophagus clarus HR1 reveals common genetic basis of auxotrophy among arbuscular mycorrhizal fungi.</title>
        <authorList>
            <person name="Kobayashi Y."/>
        </authorList>
    </citation>
    <scope>NUCLEOTIDE SEQUENCE [LARGE SCALE GENOMIC DNA]</scope>
    <source>
        <strain evidence="1 3">HR1</strain>
    </source>
</reference>
<dbReference type="EMBL" id="BEXD01000329">
    <property type="protein sequence ID" value="GBB86514.1"/>
    <property type="molecule type" value="Genomic_DNA"/>
</dbReference>
<dbReference type="EMBL" id="BLAL01000215">
    <property type="protein sequence ID" value="GES92513.1"/>
    <property type="molecule type" value="Genomic_DNA"/>
</dbReference>
<proteinExistence type="predicted"/>
<protein>
    <submittedName>
        <fullName evidence="1">Uncharacterized protein</fullName>
    </submittedName>
</protein>
<evidence type="ECO:0000313" key="1">
    <source>
        <dbReference type="EMBL" id="GBB86514.1"/>
    </source>
</evidence>
<dbReference type="AlphaFoldDB" id="A0A2Z6QNI6"/>
<organism evidence="1 3">
    <name type="scientific">Rhizophagus clarus</name>
    <dbReference type="NCBI Taxonomy" id="94130"/>
    <lineage>
        <taxon>Eukaryota</taxon>
        <taxon>Fungi</taxon>
        <taxon>Fungi incertae sedis</taxon>
        <taxon>Mucoromycota</taxon>
        <taxon>Glomeromycotina</taxon>
        <taxon>Glomeromycetes</taxon>
        <taxon>Glomerales</taxon>
        <taxon>Glomeraceae</taxon>
        <taxon>Rhizophagus</taxon>
    </lineage>
</organism>
<comment type="caution">
    <text evidence="1">The sequence shown here is derived from an EMBL/GenBank/DDBJ whole genome shotgun (WGS) entry which is preliminary data.</text>
</comment>
<evidence type="ECO:0000313" key="3">
    <source>
        <dbReference type="Proteomes" id="UP000247702"/>
    </source>
</evidence>
<sequence length="87" mass="10001">MENRYRSIISLKAIKVLNTLQEAFLDYMQEEIDQNIRVSKLKLSSSLTKLDASLYDSIKKNLESIKSDLTWYDLEASTVLSDESPLV</sequence>
<keyword evidence="3" id="KW-1185">Reference proteome</keyword>
<evidence type="ECO:0000313" key="2">
    <source>
        <dbReference type="EMBL" id="GES92513.1"/>
    </source>
</evidence>